<dbReference type="EMBL" id="WISB01000218">
    <property type="protein sequence ID" value="MQW73646.1"/>
    <property type="molecule type" value="Genomic_DNA"/>
</dbReference>
<dbReference type="RefSeq" id="WP_127587471.1">
    <property type="nucleotide sequence ID" value="NZ_RPJY01000046.1"/>
</dbReference>
<name>A0A6G1WVB7_9HYPH</name>
<gene>
    <name evidence="1" type="ORF">GHJ91_32560</name>
</gene>
<reference evidence="1" key="1">
    <citation type="journal article" date="2013" name="Genome Biol.">
        <title>Comparative genomics of the core and accessory genomes of 48 Sinorhizobium strains comprising five genospecies.</title>
        <authorList>
            <person name="Sugawara M."/>
            <person name="Epstein B."/>
            <person name="Badgley B.D."/>
            <person name="Unno T."/>
            <person name="Xu L."/>
            <person name="Reese J."/>
            <person name="Gyaneshwar P."/>
            <person name="Denny R."/>
            <person name="Mudge J."/>
            <person name="Bharti A.K."/>
            <person name="Farmer A.D."/>
            <person name="May G.D."/>
            <person name="Woodward J.E."/>
            <person name="Medigue C."/>
            <person name="Vallenet D."/>
            <person name="Lajus A."/>
            <person name="Rouy Z."/>
            <person name="Martinez-Vaz B."/>
            <person name="Tiffin P."/>
            <person name="Young N.D."/>
            <person name="Sadowsky M.J."/>
        </authorList>
    </citation>
    <scope>NUCLEOTIDE SEQUENCE</scope>
    <source>
        <strain evidence="1">M1</strain>
    </source>
</reference>
<evidence type="ECO:0000313" key="1">
    <source>
        <dbReference type="EMBL" id="MQW73646.1"/>
    </source>
</evidence>
<organism evidence="1">
    <name type="scientific">Sinorhizobium medicae</name>
    <dbReference type="NCBI Taxonomy" id="110321"/>
    <lineage>
        <taxon>Bacteria</taxon>
        <taxon>Pseudomonadati</taxon>
        <taxon>Pseudomonadota</taxon>
        <taxon>Alphaproteobacteria</taxon>
        <taxon>Hyphomicrobiales</taxon>
        <taxon>Rhizobiaceae</taxon>
        <taxon>Sinorhizobium/Ensifer group</taxon>
        <taxon>Sinorhizobium</taxon>
    </lineage>
</organism>
<proteinExistence type="predicted"/>
<comment type="caution">
    <text evidence="1">The sequence shown here is derived from an EMBL/GenBank/DDBJ whole genome shotgun (WGS) entry which is preliminary data.</text>
</comment>
<accession>A0A6G1WVB7</accession>
<protein>
    <submittedName>
        <fullName evidence="1">Uncharacterized protein</fullName>
    </submittedName>
</protein>
<dbReference type="AlphaFoldDB" id="A0A6G1WVB7"/>
<sequence length="113" mass="11841">MKIRLKAPAGLNSTGIYGKDGVEMPVGHEMDVAEEPKGWADRYDILSADSKGKEAVTGSGDADTKTAAEVLAMANDGTQFMTFKAAAKKLLGDKTPDSKAEIVAALEDLATQP</sequence>